<name>A0AA86AM84_SULMK</name>
<evidence type="ECO:0008006" key="4">
    <source>
        <dbReference type="Google" id="ProtNLM"/>
    </source>
</evidence>
<dbReference type="KEGG" id="smul:SMUL_1834"/>
<accession>A0AA86AM84</accession>
<sequence>MSSTTPFYDLIEEGIRNADSGLGDRSTYVGASDIGQCLKKSYLSKFDKEDFDFEQLLIFERGHVAEGIFIKGLENSPKKDAFTFTKQVEFVGKDQWSFLRAHLDLHVNFPQEDVAVEGKTFRTALPDDKPRLSWVYQNHIQMWLANESTGRKTRGVIAAIDLNTAKRHEFPVVFSEILLHQAQQRGLKLWNAIQSRTEPEGEVSDLCGSCKYKSSCSTLLHNAEKLPDEIDSMLTKLKELSAAEKEAKALRENIKAFMEAANIKKGIGTKYNAIMYENSGKSSISLDLLKKKYPEVANAVSKDGKPFLSLRVV</sequence>
<dbReference type="RefSeq" id="WP_025344961.1">
    <property type="nucleotide sequence ID" value="NZ_CP007201.1"/>
</dbReference>
<gene>
    <name evidence="2" type="ORF">SMUL_1834</name>
</gene>
<feature type="coiled-coil region" evidence="1">
    <location>
        <begin position="233"/>
        <end position="260"/>
    </location>
</feature>
<keyword evidence="1" id="KW-0175">Coiled coil</keyword>
<protein>
    <recommendedName>
        <fullName evidence="4">PD-(D/E)XK endonuclease-like domain-containing protein</fullName>
    </recommendedName>
</protein>
<dbReference type="Gene3D" id="3.90.320.10">
    <property type="match status" value="1"/>
</dbReference>
<evidence type="ECO:0000313" key="3">
    <source>
        <dbReference type="Proteomes" id="UP000019322"/>
    </source>
</evidence>
<reference evidence="2 3" key="1">
    <citation type="journal article" date="2014" name="Environ. Microbiol.">
        <title>Insights into organohalide respiration and the versatile catabolism of Sulfurospirillum multivorans gained from comparative genomics and physiological studies.</title>
        <authorList>
            <person name="Goris T."/>
            <person name="Schubert T."/>
            <person name="Gadkari J."/>
            <person name="Wubet T."/>
            <person name="Tarkka M."/>
            <person name="Buscot F."/>
            <person name="Adrian L."/>
            <person name="Diekert G."/>
        </authorList>
    </citation>
    <scope>NUCLEOTIDE SEQUENCE [LARGE SCALE GENOMIC DNA]</scope>
    <source>
        <strain evidence="3">DM 12446 / JCM 15788 / NBRC 109480</strain>
    </source>
</reference>
<evidence type="ECO:0000313" key="2">
    <source>
        <dbReference type="EMBL" id="AHJ13089.1"/>
    </source>
</evidence>
<evidence type="ECO:0000256" key="1">
    <source>
        <dbReference type="SAM" id="Coils"/>
    </source>
</evidence>
<proteinExistence type="predicted"/>
<organism evidence="2 3">
    <name type="scientific">Sulfurospirillum multivorans (strain DM 12446 / JCM 15788 / NBRC 109480)</name>
    <dbReference type="NCBI Taxonomy" id="1150621"/>
    <lineage>
        <taxon>Bacteria</taxon>
        <taxon>Pseudomonadati</taxon>
        <taxon>Campylobacterota</taxon>
        <taxon>Epsilonproteobacteria</taxon>
        <taxon>Campylobacterales</taxon>
        <taxon>Sulfurospirillaceae</taxon>
        <taxon>Sulfurospirillum</taxon>
    </lineage>
</organism>
<dbReference type="InterPro" id="IPR011604">
    <property type="entry name" value="PDDEXK-like_dom_sf"/>
</dbReference>
<dbReference type="Proteomes" id="UP000019322">
    <property type="component" value="Chromosome"/>
</dbReference>
<dbReference type="EMBL" id="CP007201">
    <property type="protein sequence ID" value="AHJ13089.1"/>
    <property type="molecule type" value="Genomic_DNA"/>
</dbReference>
<dbReference type="AlphaFoldDB" id="A0AA86AM84"/>